<evidence type="ECO:0000256" key="4">
    <source>
        <dbReference type="SAM" id="MobiDB-lite"/>
    </source>
</evidence>
<evidence type="ECO:0008006" key="10">
    <source>
        <dbReference type="Google" id="ProtNLM"/>
    </source>
</evidence>
<feature type="compositionally biased region" description="Basic and acidic residues" evidence="4">
    <location>
        <begin position="283"/>
        <end position="292"/>
    </location>
</feature>
<sequence>MSLTIRCNIPIRIGLAKMLPRTLTTVLLVAGLTCDMTSGFLGRGSLLETEGDIFGIYCPEFNTATRVWHHREITREAVRRQVVKYFQDVPSPTGGVYNHRTGMTLEEAYAEYYGAQASPRPFLQAIRDIVDAQAEADAGGLGQDPRYHFGAERISESQAILQQRWRRLAEVASSGEVDQARYMLGLSLTAIQDFYSHTNWIELGNEEFNRNLGLTGATIDNVASQREETCLDCRLDDQVCKNNNIFQDIIDQGKLTSGYLDGYNIAGTSVEKPPGVGKCSHGGNRDASRSESPRGGINKELPTSCFSPHHHLHHKAAEQAVQATEWYLQLLRGGIGTEAWLQLLSLSPSTALVIVVDTTVSMAQELASLTHTVNRLVQLHAQQANPPTEYLLVPFNDPSYGPVYRSKTPDLIYQQLSRLRAVGGGDEPEPVLSALRLALLNAPPHSQVYIFTDASVKDRELFPVVAFLAHIKNIMVTPVITKRYNSFDGSFRSEPVNEYNYYKNEKNIDKNFKTLENNDNINYSNSERMGVQTRSGDTLLYDLSIRTGSHVVEMTQENVEATTKLINGQLYPKAIIAHKEGIKTQQTMTFPVDSLVQEFEVVLRGSLTAAILTSPTGSQFNLPFAANFEEEKGFKIIAITPSLIQASVNMTERFNEFGSWKLRLEPQSELSVHVYANTPMDVAAAFYIPGTYDTSPSMQRVWGMPSQGAFTYLDITITGVDTAKLRQVDAVRIIDQSNSEVYRENLSITSPRRNTYIQAPLKRLTTDKFYTLVVQGKDGSGYPFRRESQSILELGGAVIGFPLGREIWGPIGDTLAIPLTLTNTHATDTFFLQAYDATGGLSAQHITLSQRSVHIGSNETVSLTMKLVIHNQLPPGSSNSIILAATSAHGANALARAYFYVASLFNNDQTPPSCRITPQSSCNEDLNGNTCHNQRWQARIDVYDNQKVFKIETVPSQYIPNFIAGPSVAFTLQSLSCCEQRLDVQATDMNFNTGFCFVEIGKSPSEQAVSLGAAGISGIVLGSIAFLIIVIVLIVLIIRRRRRSKQVTLPRRGSRS</sequence>
<organism evidence="8 9">
    <name type="scientific">Meganyctiphanes norvegica</name>
    <name type="common">Northern krill</name>
    <name type="synonym">Thysanopoda norvegica</name>
    <dbReference type="NCBI Taxonomy" id="48144"/>
    <lineage>
        <taxon>Eukaryota</taxon>
        <taxon>Metazoa</taxon>
        <taxon>Ecdysozoa</taxon>
        <taxon>Arthropoda</taxon>
        <taxon>Crustacea</taxon>
        <taxon>Multicrustacea</taxon>
        <taxon>Malacostraca</taxon>
        <taxon>Eumalacostraca</taxon>
        <taxon>Eucarida</taxon>
        <taxon>Euphausiacea</taxon>
        <taxon>Euphausiidae</taxon>
        <taxon>Meganyctiphanes</taxon>
    </lineage>
</organism>
<keyword evidence="2" id="KW-0964">Secreted</keyword>
<feature type="domain" description="Hemicentin-1-like von Willebrand factor A" evidence="6">
    <location>
        <begin position="351"/>
        <end position="494"/>
    </location>
</feature>
<proteinExistence type="predicted"/>
<dbReference type="SUPFAM" id="SSF53300">
    <property type="entry name" value="vWA-like"/>
    <property type="match status" value="1"/>
</dbReference>
<feature type="transmembrane region" description="Helical" evidence="5">
    <location>
        <begin position="1011"/>
        <end position="1038"/>
    </location>
</feature>
<evidence type="ECO:0000259" key="6">
    <source>
        <dbReference type="Pfam" id="PF25106"/>
    </source>
</evidence>
<dbReference type="GO" id="GO:0032991">
    <property type="term" value="C:protein-containing complex"/>
    <property type="evidence" value="ECO:0007669"/>
    <property type="project" value="UniProtKB-ARBA"/>
</dbReference>
<evidence type="ECO:0000313" key="9">
    <source>
        <dbReference type="Proteomes" id="UP001497623"/>
    </source>
</evidence>
<dbReference type="InterPro" id="IPR056861">
    <property type="entry name" value="HMCN1-like_VWA"/>
</dbReference>
<protein>
    <recommendedName>
        <fullName evidence="10">VWFA domain-containing protein</fullName>
    </recommendedName>
</protein>
<dbReference type="InterPro" id="IPR052577">
    <property type="entry name" value="VWA7"/>
</dbReference>
<dbReference type="PANTHER" id="PTHR14905">
    <property type="entry name" value="NG37"/>
    <property type="match status" value="1"/>
</dbReference>
<feature type="domain" description="VWA7 N-terminal" evidence="7">
    <location>
        <begin position="104"/>
        <end position="340"/>
    </location>
</feature>
<reference evidence="8 9" key="1">
    <citation type="submission" date="2024-05" db="EMBL/GenBank/DDBJ databases">
        <authorList>
            <person name="Wallberg A."/>
        </authorList>
    </citation>
    <scope>NUCLEOTIDE SEQUENCE [LARGE SCALE GENOMIC DNA]</scope>
</reference>
<dbReference type="EMBL" id="CAXKWB010009192">
    <property type="protein sequence ID" value="CAL4093811.1"/>
    <property type="molecule type" value="Genomic_DNA"/>
</dbReference>
<keyword evidence="9" id="KW-1185">Reference proteome</keyword>
<gene>
    <name evidence="8" type="ORF">MNOR_LOCUS14974</name>
</gene>
<evidence type="ECO:0000256" key="1">
    <source>
        <dbReference type="ARBA" id="ARBA00004613"/>
    </source>
</evidence>
<evidence type="ECO:0000313" key="8">
    <source>
        <dbReference type="EMBL" id="CAL4093811.1"/>
    </source>
</evidence>
<keyword evidence="3" id="KW-0732">Signal</keyword>
<dbReference type="Pfam" id="PF25106">
    <property type="entry name" value="VWA_4"/>
    <property type="match status" value="1"/>
</dbReference>
<dbReference type="PANTHER" id="PTHR14905:SF7">
    <property type="entry name" value="VON WILLEBRAND FACTOR A DOMAIN-CONTAINING PROTEIN 7"/>
    <property type="match status" value="1"/>
</dbReference>
<dbReference type="Gene3D" id="3.40.50.410">
    <property type="entry name" value="von Willebrand factor, type A domain"/>
    <property type="match status" value="1"/>
</dbReference>
<dbReference type="InterPro" id="IPR056862">
    <property type="entry name" value="VWA7_N"/>
</dbReference>
<keyword evidence="5" id="KW-1133">Transmembrane helix</keyword>
<feature type="region of interest" description="Disordered" evidence="4">
    <location>
        <begin position="274"/>
        <end position="297"/>
    </location>
</feature>
<dbReference type="InterPro" id="IPR036465">
    <property type="entry name" value="vWFA_dom_sf"/>
</dbReference>
<dbReference type="Pfam" id="PF25107">
    <property type="entry name" value="VWA7_N"/>
    <property type="match status" value="1"/>
</dbReference>
<keyword evidence="5" id="KW-0472">Membrane</keyword>
<feature type="non-terminal residue" evidence="8">
    <location>
        <position position="1056"/>
    </location>
</feature>
<keyword evidence="5" id="KW-0812">Transmembrane</keyword>
<accession>A0AAV2QTD1</accession>
<dbReference type="Proteomes" id="UP001497623">
    <property type="component" value="Unassembled WGS sequence"/>
</dbReference>
<evidence type="ECO:0000256" key="2">
    <source>
        <dbReference type="ARBA" id="ARBA00022525"/>
    </source>
</evidence>
<evidence type="ECO:0000256" key="5">
    <source>
        <dbReference type="SAM" id="Phobius"/>
    </source>
</evidence>
<dbReference type="AlphaFoldDB" id="A0AAV2QTD1"/>
<comment type="caution">
    <text evidence="8">The sequence shown here is derived from an EMBL/GenBank/DDBJ whole genome shotgun (WGS) entry which is preliminary data.</text>
</comment>
<comment type="subcellular location">
    <subcellularLocation>
        <location evidence="1">Secreted</location>
    </subcellularLocation>
</comment>
<evidence type="ECO:0000259" key="7">
    <source>
        <dbReference type="Pfam" id="PF25107"/>
    </source>
</evidence>
<name>A0AAV2QTD1_MEGNR</name>
<evidence type="ECO:0000256" key="3">
    <source>
        <dbReference type="ARBA" id="ARBA00022729"/>
    </source>
</evidence>